<keyword evidence="9" id="KW-1185">Reference proteome</keyword>
<dbReference type="InterPro" id="IPR036286">
    <property type="entry name" value="LexA/Signal_pep-like_sf"/>
</dbReference>
<dbReference type="PROSITE" id="PS00761">
    <property type="entry name" value="SPASE_I_3"/>
    <property type="match status" value="1"/>
</dbReference>
<organism evidence="8 9">
    <name type="scientific">Finegoldia dalianensis</name>
    <dbReference type="NCBI Taxonomy" id="3145239"/>
    <lineage>
        <taxon>Bacteria</taxon>
        <taxon>Bacillati</taxon>
        <taxon>Bacillota</taxon>
        <taxon>Tissierellia</taxon>
        <taxon>Tissierellales</taxon>
        <taxon>Peptoniphilaceae</taxon>
        <taxon>Finegoldia</taxon>
    </lineage>
</organism>
<comment type="catalytic activity">
    <reaction evidence="1 6">
        <text>Cleavage of hydrophobic, N-terminal signal or leader sequences from secreted and periplasmic proteins.</text>
        <dbReference type="EC" id="3.4.21.89"/>
    </reaction>
</comment>
<dbReference type="EMBL" id="JBDLBQ010000007">
    <property type="protein sequence ID" value="MFN2102816.1"/>
    <property type="molecule type" value="Genomic_DNA"/>
</dbReference>
<evidence type="ECO:0000256" key="2">
    <source>
        <dbReference type="ARBA" id="ARBA00004401"/>
    </source>
</evidence>
<accession>A0ABW9KDP2</accession>
<protein>
    <recommendedName>
        <fullName evidence="4 6">Signal peptidase I</fullName>
        <ecNumber evidence="4 6">3.4.21.89</ecNumber>
    </recommendedName>
</protein>
<keyword evidence="6" id="KW-0645">Protease</keyword>
<dbReference type="Gene3D" id="2.10.109.10">
    <property type="entry name" value="Umud Fragment, subunit A"/>
    <property type="match status" value="1"/>
</dbReference>
<dbReference type="SUPFAM" id="SSF51306">
    <property type="entry name" value="LexA/Signal peptidase"/>
    <property type="match status" value="1"/>
</dbReference>
<evidence type="ECO:0000256" key="6">
    <source>
        <dbReference type="RuleBase" id="RU362042"/>
    </source>
</evidence>
<sequence>MEVSKRLDKILKYTFVIVLLIFLIKIFLIDITIVRGSSMFPTIIKNEMCFYKKIELDKATHDDIAIIKDNYTDQGYGYLIKRIIACPGDNLVIEDGKVKVNGVEKNEFGETLIENDIKKKLNLKISENEYFVMGDNRRNSMDSRYFGCVKEEDIKGLLINNFLER</sequence>
<dbReference type="InterPro" id="IPR000223">
    <property type="entry name" value="Pept_S26A_signal_pept_1"/>
</dbReference>
<evidence type="ECO:0000256" key="3">
    <source>
        <dbReference type="ARBA" id="ARBA00009370"/>
    </source>
</evidence>
<proteinExistence type="inferred from homology"/>
<dbReference type="RefSeq" id="WP_412701963.1">
    <property type="nucleotide sequence ID" value="NZ_JBDLBQ010000007.1"/>
</dbReference>
<comment type="subcellular location">
    <subcellularLocation>
        <location evidence="2">Cell membrane</location>
        <topology evidence="2">Single-pass type II membrane protein</topology>
    </subcellularLocation>
    <subcellularLocation>
        <location evidence="6">Membrane</location>
        <topology evidence="6">Single-pass type II membrane protein</topology>
    </subcellularLocation>
</comment>
<dbReference type="Proteomes" id="UP001634413">
    <property type="component" value="Unassembled WGS sequence"/>
</dbReference>
<gene>
    <name evidence="8" type="primary">lepB</name>
    <name evidence="8" type="ORF">ABDJ34_07875</name>
</gene>
<keyword evidence="6" id="KW-0472">Membrane</keyword>
<evidence type="ECO:0000259" key="7">
    <source>
        <dbReference type="Pfam" id="PF10502"/>
    </source>
</evidence>
<evidence type="ECO:0000256" key="4">
    <source>
        <dbReference type="ARBA" id="ARBA00013208"/>
    </source>
</evidence>
<keyword evidence="5 6" id="KW-0378">Hydrolase</keyword>
<reference evidence="8 9" key="1">
    <citation type="journal article" date="2024" name="Anaerobe">
        <title>The identification of Finegoldia dalianensis sp. nov., isolated from the pus of a patient with skin abscess and genomic analysis of the strains belonging to Finegoldia genus.</title>
        <authorList>
            <person name="Li Y."/>
            <person name="Wang Y."/>
            <person name="Xiao D."/>
            <person name="Wang J."/>
            <person name="Jin D."/>
        </authorList>
    </citation>
    <scope>NUCLEOTIDE SEQUENCE [LARGE SCALE GENOMIC DNA]</scope>
    <source>
        <strain evidence="8 9">LY240594</strain>
    </source>
</reference>
<evidence type="ECO:0000313" key="8">
    <source>
        <dbReference type="EMBL" id="MFN2102816.1"/>
    </source>
</evidence>
<dbReference type="InterPro" id="IPR019758">
    <property type="entry name" value="Pept_S26A_signal_pept_1_CS"/>
</dbReference>
<dbReference type="CDD" id="cd06530">
    <property type="entry name" value="S26_SPase_I"/>
    <property type="match status" value="1"/>
</dbReference>
<feature type="transmembrane region" description="Helical" evidence="6">
    <location>
        <begin position="12"/>
        <end position="34"/>
    </location>
</feature>
<comment type="caution">
    <text evidence="8">The sequence shown here is derived from an EMBL/GenBank/DDBJ whole genome shotgun (WGS) entry which is preliminary data.</text>
</comment>
<name>A0ABW9KDP2_9FIRM</name>
<evidence type="ECO:0000256" key="5">
    <source>
        <dbReference type="ARBA" id="ARBA00022801"/>
    </source>
</evidence>
<dbReference type="InterPro" id="IPR019533">
    <property type="entry name" value="Peptidase_S26"/>
</dbReference>
<dbReference type="EC" id="3.4.21.89" evidence="4 6"/>
<keyword evidence="6" id="KW-1133">Transmembrane helix</keyword>
<dbReference type="PANTHER" id="PTHR43390">
    <property type="entry name" value="SIGNAL PEPTIDASE I"/>
    <property type="match status" value="1"/>
</dbReference>
<dbReference type="PROSITE" id="PS00760">
    <property type="entry name" value="SPASE_I_2"/>
    <property type="match status" value="1"/>
</dbReference>
<dbReference type="PRINTS" id="PR00727">
    <property type="entry name" value="LEADERPTASE"/>
</dbReference>
<feature type="domain" description="Peptidase S26" evidence="7">
    <location>
        <begin position="10"/>
        <end position="157"/>
    </location>
</feature>
<comment type="similarity">
    <text evidence="3 6">Belongs to the peptidase S26 family.</text>
</comment>
<evidence type="ECO:0000313" key="9">
    <source>
        <dbReference type="Proteomes" id="UP001634413"/>
    </source>
</evidence>
<dbReference type="Pfam" id="PF10502">
    <property type="entry name" value="Peptidase_S26"/>
    <property type="match status" value="1"/>
</dbReference>
<evidence type="ECO:0000256" key="1">
    <source>
        <dbReference type="ARBA" id="ARBA00000677"/>
    </source>
</evidence>
<dbReference type="PANTHER" id="PTHR43390:SF1">
    <property type="entry name" value="CHLOROPLAST PROCESSING PEPTIDASE"/>
    <property type="match status" value="1"/>
</dbReference>
<dbReference type="NCBIfam" id="TIGR02227">
    <property type="entry name" value="sigpep_I_bact"/>
    <property type="match status" value="1"/>
</dbReference>
<dbReference type="GO" id="GO:0009003">
    <property type="term" value="F:signal peptidase activity"/>
    <property type="evidence" value="ECO:0007669"/>
    <property type="project" value="UniProtKB-EC"/>
</dbReference>
<keyword evidence="6" id="KW-0812">Transmembrane</keyword>
<dbReference type="InterPro" id="IPR019757">
    <property type="entry name" value="Pept_S26A_signal_pept_1_Lys-AS"/>
</dbReference>